<sequence length="395" mass="43396">MPPPGRVEARRTGGPVRGTLRVYLGAAPGVGKTYAMLAEGQRLSERGTDVVIAFVEDYGRPRTRQMAEGLESVPRRTLEHRGGLFSEMDLDAVLARRPQVALVDELAHSNVADCRNAKRWQDIEELLQAGIDVISTVNVQHLQSLNDVVQYITGVRQHETVPDEVVRAADQIELVDLSAEALRRRLAEGDVYPAEKAEAALRHYFRPGNLTALREIAMLWAADRVDEALLRYRHAHSIQEPWATRDRLLVALSGGPEGETLIRRAKRAASHAAGGEFLAVHVSPDDSLDRRPPPLLDRQRALVEELGGTLHTVRSGDTAQAVLALARQVNATQILIGASRSSRLRRLFSRNTVEALIEGSGDHIDVLVVTHAKAAHNRLFRRHVGGRGAGTTPQS</sequence>
<evidence type="ECO:0000313" key="2">
    <source>
        <dbReference type="Proteomes" id="UP000556843"/>
    </source>
</evidence>
<comment type="caution">
    <text evidence="1">The sequence shown here is derived from an EMBL/GenBank/DDBJ whole genome shotgun (WGS) entry which is preliminary data.</text>
</comment>
<organism evidence="1 2">
    <name type="scientific">Streptomyces fungicidicus</name>
    <dbReference type="NCBI Taxonomy" id="68203"/>
    <lineage>
        <taxon>Bacteria</taxon>
        <taxon>Bacillati</taxon>
        <taxon>Actinomycetota</taxon>
        <taxon>Actinomycetes</taxon>
        <taxon>Kitasatosporales</taxon>
        <taxon>Streptomycetaceae</taxon>
        <taxon>Streptomyces</taxon>
    </lineage>
</organism>
<evidence type="ECO:0000313" key="1">
    <source>
        <dbReference type="EMBL" id="NUV72750.1"/>
    </source>
</evidence>
<name>A0ACC7XT65_9ACTN</name>
<gene>
    <name evidence="1" type="ORF">G6W56_00800</name>
</gene>
<proteinExistence type="predicted"/>
<keyword evidence="2" id="KW-1185">Reference proteome</keyword>
<reference evidence="1" key="1">
    <citation type="submission" date="2020-03" db="EMBL/GenBank/DDBJ databases">
        <title>Complete genome sequence of sixteen Streptomyces strains facilitates identification of candidate genes involved in plant growth-promotion in grain legumes and cereals.</title>
        <authorList>
            <person name="Gopalakrishnan S."/>
            <person name="Thakur V."/>
            <person name="Saxena R."/>
            <person name="Vadlamudi S."/>
            <person name="Purohit S."/>
            <person name="Kumar V."/>
            <person name="Rathore A."/>
            <person name="Chitikineni A."/>
            <person name="Varshney R.K."/>
        </authorList>
    </citation>
    <scope>NUCLEOTIDE SEQUENCE</scope>
    <source>
        <strain evidence="1">CAI-93</strain>
    </source>
</reference>
<accession>A0ACC7XT65</accession>
<dbReference type="Proteomes" id="UP000556843">
    <property type="component" value="Unassembled WGS sequence"/>
</dbReference>
<protein>
    <submittedName>
        <fullName evidence="1">Universal stress protein</fullName>
    </submittedName>
</protein>
<dbReference type="EMBL" id="JAANNW010000001">
    <property type="protein sequence ID" value="NUV72750.1"/>
    <property type="molecule type" value="Genomic_DNA"/>
</dbReference>